<proteinExistence type="predicted"/>
<gene>
    <name evidence="1" type="ORF">MYF79_23935</name>
</gene>
<sequence length="139" mass="16213">MKLEVGQHYETTSAIALEYEKMVGMPFRFAFKIYSLEKRQPTPTGPVVGDVYCQLVNWQPRKHDTKWPMEYICDCLCMGHDKYGDPALNYSSDLINGGTWYVPHLFRWQHRLLYLIGNDVIQLIDPQNWRSVDTAALAR</sequence>
<organism evidence="1 2">
    <name type="scientific">Chitinophaga filiformis</name>
    <name type="common">Myxococcus filiformis</name>
    <name type="synonym">Flexibacter filiformis</name>
    <dbReference type="NCBI Taxonomy" id="104663"/>
    <lineage>
        <taxon>Bacteria</taxon>
        <taxon>Pseudomonadati</taxon>
        <taxon>Bacteroidota</taxon>
        <taxon>Chitinophagia</taxon>
        <taxon>Chitinophagales</taxon>
        <taxon>Chitinophagaceae</taxon>
        <taxon>Chitinophaga</taxon>
    </lineage>
</organism>
<evidence type="ECO:0000313" key="1">
    <source>
        <dbReference type="EMBL" id="UPK68007.1"/>
    </source>
</evidence>
<name>A0ABY4HWU3_CHIFI</name>
<evidence type="ECO:0000313" key="2">
    <source>
        <dbReference type="Proteomes" id="UP000830198"/>
    </source>
</evidence>
<dbReference type="EMBL" id="CP095855">
    <property type="protein sequence ID" value="UPK68007.1"/>
    <property type="molecule type" value="Genomic_DNA"/>
</dbReference>
<dbReference type="RefSeq" id="WP_247810348.1">
    <property type="nucleotide sequence ID" value="NZ_CP095855.1"/>
</dbReference>
<reference evidence="1 2" key="1">
    <citation type="submission" date="2022-04" db="EMBL/GenBank/DDBJ databases">
        <title>The arsenic-methylating capacity of Chitinophaga filiformis YT5 during chitin decomposition.</title>
        <authorList>
            <person name="Chen G."/>
            <person name="Liang Y."/>
        </authorList>
    </citation>
    <scope>NUCLEOTIDE SEQUENCE [LARGE SCALE GENOMIC DNA]</scope>
    <source>
        <strain evidence="1 2">YT5</strain>
    </source>
</reference>
<protein>
    <submittedName>
        <fullName evidence="1">Uncharacterized protein</fullName>
    </submittedName>
</protein>
<accession>A0ABY4HWU3</accession>
<keyword evidence="2" id="KW-1185">Reference proteome</keyword>
<dbReference type="Proteomes" id="UP000830198">
    <property type="component" value="Chromosome"/>
</dbReference>